<keyword evidence="1" id="KW-0812">Transmembrane</keyword>
<sequence>MPNVTKILVIVAGGIGILCTVASLATIGNALGNLPTNTLRAGAAFNFLALFVFIAAVVVVAIGFCISMEEKLTGIIAAVLGGVAVLLAIIAYACYYAILVGEGAKPPSVYEWIFGGMIAGTGLILTAVNLIFSS</sequence>
<feature type="transmembrane region" description="Helical" evidence="1">
    <location>
        <begin position="7"/>
        <end position="31"/>
    </location>
</feature>
<protein>
    <submittedName>
        <fullName evidence="2">Uncharacterized protein</fullName>
    </submittedName>
</protein>
<proteinExistence type="predicted"/>
<keyword evidence="1" id="KW-1133">Transmembrane helix</keyword>
<dbReference type="OrthoDB" id="10500078at2759"/>
<feature type="transmembrane region" description="Helical" evidence="1">
    <location>
        <begin position="110"/>
        <end position="132"/>
    </location>
</feature>
<keyword evidence="3" id="KW-1185">Reference proteome</keyword>
<reference evidence="2 3" key="1">
    <citation type="journal article" date="2018" name="Biotechnol. Adv.">
        <title>Improved genomic resources and new bioinformatic workflow for the carcinogenic parasite Clonorchis sinensis: Biotechnological implications.</title>
        <authorList>
            <person name="Wang D."/>
            <person name="Korhonen P.K."/>
            <person name="Gasser R.B."/>
            <person name="Young N.D."/>
        </authorList>
    </citation>
    <scope>NUCLEOTIDE SEQUENCE [LARGE SCALE GENOMIC DNA]</scope>
    <source>
        <strain evidence="2">Cs-k2</strain>
    </source>
</reference>
<dbReference type="Proteomes" id="UP000286415">
    <property type="component" value="Unassembled WGS sequence"/>
</dbReference>
<evidence type="ECO:0000313" key="2">
    <source>
        <dbReference type="EMBL" id="KAG5444273.1"/>
    </source>
</evidence>
<evidence type="ECO:0000313" key="3">
    <source>
        <dbReference type="Proteomes" id="UP000286415"/>
    </source>
</evidence>
<evidence type="ECO:0000256" key="1">
    <source>
        <dbReference type="SAM" id="Phobius"/>
    </source>
</evidence>
<dbReference type="AlphaFoldDB" id="A0A8T1M528"/>
<keyword evidence="1" id="KW-0472">Membrane</keyword>
<name>A0A8T1M528_CLOSI</name>
<accession>A0A8T1M528</accession>
<feature type="transmembrane region" description="Helical" evidence="1">
    <location>
        <begin position="73"/>
        <end position="98"/>
    </location>
</feature>
<gene>
    <name evidence="2" type="ORF">CSKR_202967</name>
</gene>
<dbReference type="EMBL" id="NIRI02000056">
    <property type="protein sequence ID" value="KAG5444273.1"/>
    <property type="molecule type" value="Genomic_DNA"/>
</dbReference>
<feature type="transmembrane region" description="Helical" evidence="1">
    <location>
        <begin position="43"/>
        <end position="66"/>
    </location>
</feature>
<comment type="caution">
    <text evidence="2">The sequence shown here is derived from an EMBL/GenBank/DDBJ whole genome shotgun (WGS) entry which is preliminary data.</text>
</comment>
<organism evidence="2 3">
    <name type="scientific">Clonorchis sinensis</name>
    <name type="common">Chinese liver fluke</name>
    <dbReference type="NCBI Taxonomy" id="79923"/>
    <lineage>
        <taxon>Eukaryota</taxon>
        <taxon>Metazoa</taxon>
        <taxon>Spiralia</taxon>
        <taxon>Lophotrochozoa</taxon>
        <taxon>Platyhelminthes</taxon>
        <taxon>Trematoda</taxon>
        <taxon>Digenea</taxon>
        <taxon>Opisthorchiida</taxon>
        <taxon>Opisthorchiata</taxon>
        <taxon>Opisthorchiidae</taxon>
        <taxon>Clonorchis</taxon>
    </lineage>
</organism>
<reference evidence="2 3" key="2">
    <citation type="journal article" date="2021" name="Genomics">
        <title>High-quality reference genome for Clonorchis sinensis.</title>
        <authorList>
            <person name="Young N.D."/>
            <person name="Stroehlein A.J."/>
            <person name="Kinkar L."/>
            <person name="Wang T."/>
            <person name="Sohn W.M."/>
            <person name="Chang B.C.H."/>
            <person name="Kaur P."/>
            <person name="Weisz D."/>
            <person name="Dudchenko O."/>
            <person name="Aiden E.L."/>
            <person name="Korhonen P.K."/>
            <person name="Gasser R.B."/>
        </authorList>
    </citation>
    <scope>NUCLEOTIDE SEQUENCE [LARGE SCALE GENOMIC DNA]</scope>
    <source>
        <strain evidence="2">Cs-k2</strain>
    </source>
</reference>